<evidence type="ECO:0000256" key="1">
    <source>
        <dbReference type="SAM" id="MobiDB-lite"/>
    </source>
</evidence>
<accession>A0AAW2VQN5</accession>
<feature type="region of interest" description="Disordered" evidence="1">
    <location>
        <begin position="55"/>
        <end position="75"/>
    </location>
</feature>
<gene>
    <name evidence="2" type="ORF">Sradi_0766600</name>
</gene>
<dbReference type="AlphaFoldDB" id="A0AAW2VQN5"/>
<dbReference type="EMBL" id="JACGWJ010000003">
    <property type="protein sequence ID" value="KAL0431406.1"/>
    <property type="molecule type" value="Genomic_DNA"/>
</dbReference>
<reference evidence="2" key="1">
    <citation type="submission" date="2020-06" db="EMBL/GenBank/DDBJ databases">
        <authorList>
            <person name="Li T."/>
            <person name="Hu X."/>
            <person name="Zhang T."/>
            <person name="Song X."/>
            <person name="Zhang H."/>
            <person name="Dai N."/>
            <person name="Sheng W."/>
            <person name="Hou X."/>
            <person name="Wei L."/>
        </authorList>
    </citation>
    <scope>NUCLEOTIDE SEQUENCE</scope>
    <source>
        <strain evidence="2">G02</strain>
        <tissue evidence="2">Leaf</tissue>
    </source>
</reference>
<organism evidence="2">
    <name type="scientific">Sesamum radiatum</name>
    <name type="common">Black benniseed</name>
    <dbReference type="NCBI Taxonomy" id="300843"/>
    <lineage>
        <taxon>Eukaryota</taxon>
        <taxon>Viridiplantae</taxon>
        <taxon>Streptophyta</taxon>
        <taxon>Embryophyta</taxon>
        <taxon>Tracheophyta</taxon>
        <taxon>Spermatophyta</taxon>
        <taxon>Magnoliopsida</taxon>
        <taxon>eudicotyledons</taxon>
        <taxon>Gunneridae</taxon>
        <taxon>Pentapetalae</taxon>
        <taxon>asterids</taxon>
        <taxon>lamiids</taxon>
        <taxon>Lamiales</taxon>
        <taxon>Pedaliaceae</taxon>
        <taxon>Sesamum</taxon>
    </lineage>
</organism>
<reference evidence="2" key="2">
    <citation type="journal article" date="2024" name="Plant">
        <title>Genomic evolution and insights into agronomic trait innovations of Sesamum species.</title>
        <authorList>
            <person name="Miao H."/>
            <person name="Wang L."/>
            <person name="Qu L."/>
            <person name="Liu H."/>
            <person name="Sun Y."/>
            <person name="Le M."/>
            <person name="Wang Q."/>
            <person name="Wei S."/>
            <person name="Zheng Y."/>
            <person name="Lin W."/>
            <person name="Duan Y."/>
            <person name="Cao H."/>
            <person name="Xiong S."/>
            <person name="Wang X."/>
            <person name="Wei L."/>
            <person name="Li C."/>
            <person name="Ma Q."/>
            <person name="Ju M."/>
            <person name="Zhao R."/>
            <person name="Li G."/>
            <person name="Mu C."/>
            <person name="Tian Q."/>
            <person name="Mei H."/>
            <person name="Zhang T."/>
            <person name="Gao T."/>
            <person name="Zhang H."/>
        </authorList>
    </citation>
    <scope>NUCLEOTIDE SEQUENCE</scope>
    <source>
        <strain evidence="2">G02</strain>
    </source>
</reference>
<name>A0AAW2VQN5_SESRA</name>
<proteinExistence type="predicted"/>
<sequence length="75" mass="8152">MALALVVTARRMRPYFLSHPIGVKINTPLQQTLGKSDTSGRLVEWAMERANMTSCHAPDPGSRHGHATKSIALVA</sequence>
<evidence type="ECO:0000313" key="2">
    <source>
        <dbReference type="EMBL" id="KAL0431406.1"/>
    </source>
</evidence>
<protein>
    <submittedName>
        <fullName evidence="2">Uncharacterized protein</fullName>
    </submittedName>
</protein>
<comment type="caution">
    <text evidence="2">The sequence shown here is derived from an EMBL/GenBank/DDBJ whole genome shotgun (WGS) entry which is preliminary data.</text>
</comment>